<dbReference type="EMBL" id="ACFY01000115">
    <property type="protein sequence ID" value="EEG93153.1"/>
    <property type="molecule type" value="Genomic_DNA"/>
</dbReference>
<dbReference type="PANTHER" id="PTHR43479">
    <property type="entry name" value="ACREF/ENVCD OPERON REPRESSOR-RELATED"/>
    <property type="match status" value="1"/>
</dbReference>
<dbReference type="Pfam" id="PF00440">
    <property type="entry name" value="TetR_N"/>
    <property type="match status" value="1"/>
</dbReference>
<reference evidence="4 5" key="1">
    <citation type="submission" date="2009-02" db="EMBL/GenBank/DDBJ databases">
        <authorList>
            <person name="Fulton L."/>
            <person name="Clifton S."/>
            <person name="Fulton B."/>
            <person name="Xu J."/>
            <person name="Minx P."/>
            <person name="Pepin K.H."/>
            <person name="Johnson M."/>
            <person name="Bhonagiri V."/>
            <person name="Nash W.E."/>
            <person name="Mardis E.R."/>
            <person name="Wilson R.K."/>
        </authorList>
    </citation>
    <scope>NUCLEOTIDE SEQUENCE [LARGE SCALE GENOMIC DNA]</scope>
    <source>
        <strain evidence="4 5">DSM 16841</strain>
    </source>
</reference>
<proteinExistence type="predicted"/>
<dbReference type="Gene3D" id="1.10.357.10">
    <property type="entry name" value="Tetracycline Repressor, domain 2"/>
    <property type="match status" value="1"/>
</dbReference>
<dbReference type="InterPro" id="IPR001647">
    <property type="entry name" value="HTH_TetR"/>
</dbReference>
<reference evidence="4 5" key="2">
    <citation type="submission" date="2009-03" db="EMBL/GenBank/DDBJ databases">
        <title>Draft genome sequence of Roseburia inulinivorans (DSM 16841).</title>
        <authorList>
            <person name="Sudarsanam P."/>
            <person name="Ley R."/>
            <person name="Guruge J."/>
            <person name="Turnbaugh P.J."/>
            <person name="Mahowald M."/>
            <person name="Liep D."/>
            <person name="Gordon J."/>
        </authorList>
    </citation>
    <scope>NUCLEOTIDE SEQUENCE [LARGE SCALE GENOMIC DNA]</scope>
    <source>
        <strain evidence="4 5">DSM 16841</strain>
    </source>
</reference>
<evidence type="ECO:0000313" key="4">
    <source>
        <dbReference type="EMBL" id="EEG93153.1"/>
    </source>
</evidence>
<dbReference type="SUPFAM" id="SSF46689">
    <property type="entry name" value="Homeodomain-like"/>
    <property type="match status" value="1"/>
</dbReference>
<gene>
    <name evidence="4" type="ORF">ROSEINA2194_03022</name>
</gene>
<dbReference type="PANTHER" id="PTHR43479:SF11">
    <property type="entry name" value="ACREF_ENVCD OPERON REPRESSOR-RELATED"/>
    <property type="match status" value="1"/>
</dbReference>
<name>C0FW95_9FIRM</name>
<dbReference type="PRINTS" id="PR00455">
    <property type="entry name" value="HTHTETR"/>
</dbReference>
<dbReference type="eggNOG" id="COG1309">
    <property type="taxonomic scope" value="Bacteria"/>
</dbReference>
<evidence type="ECO:0000256" key="1">
    <source>
        <dbReference type="ARBA" id="ARBA00023125"/>
    </source>
</evidence>
<protein>
    <submittedName>
        <fullName evidence="4">Transcriptional regulator, TetR family</fullName>
    </submittedName>
</protein>
<dbReference type="AlphaFoldDB" id="C0FW95"/>
<dbReference type="Proteomes" id="UP000003561">
    <property type="component" value="Unassembled WGS sequence"/>
</dbReference>
<evidence type="ECO:0000313" key="5">
    <source>
        <dbReference type="Proteomes" id="UP000003561"/>
    </source>
</evidence>
<dbReference type="GO" id="GO:0003677">
    <property type="term" value="F:DNA binding"/>
    <property type="evidence" value="ECO:0007669"/>
    <property type="project" value="UniProtKB-UniRule"/>
</dbReference>
<evidence type="ECO:0000259" key="3">
    <source>
        <dbReference type="PROSITE" id="PS50977"/>
    </source>
</evidence>
<dbReference type="InterPro" id="IPR050624">
    <property type="entry name" value="HTH-type_Tx_Regulator"/>
</dbReference>
<comment type="caution">
    <text evidence="4">The sequence shown here is derived from an EMBL/GenBank/DDBJ whole genome shotgun (WGS) entry which is preliminary data.</text>
</comment>
<sequence length="203" mass="24298">MQGDAMETKELILKKALDMFAKSGYDSVSIRDIAKAVNIKESSIYYHFKNKQDILDSLVEKFESHMKELTDMLQASMSDSHNVNAFSWDWLREFYFEQYLFDTFCNQMMRFMMIEQFHNENMRMLYERYLFELPHKIQTQSFMMLSKLGILSEQQAIKVSNDFFASITMLTFKYLLNGKLTKTKKEAFSEETFTYINRMFQED</sequence>
<dbReference type="PROSITE" id="PS50977">
    <property type="entry name" value="HTH_TETR_2"/>
    <property type="match status" value="1"/>
</dbReference>
<organism evidence="4 5">
    <name type="scientific">Roseburia inulinivorans DSM 16841</name>
    <dbReference type="NCBI Taxonomy" id="622312"/>
    <lineage>
        <taxon>Bacteria</taxon>
        <taxon>Bacillati</taxon>
        <taxon>Bacillota</taxon>
        <taxon>Clostridia</taxon>
        <taxon>Lachnospirales</taxon>
        <taxon>Lachnospiraceae</taxon>
        <taxon>Roseburia</taxon>
    </lineage>
</organism>
<evidence type="ECO:0000256" key="2">
    <source>
        <dbReference type="PROSITE-ProRule" id="PRU00335"/>
    </source>
</evidence>
<dbReference type="InterPro" id="IPR009057">
    <property type="entry name" value="Homeodomain-like_sf"/>
</dbReference>
<accession>C0FW95</accession>
<keyword evidence="1 2" id="KW-0238">DNA-binding</keyword>
<feature type="domain" description="HTH tetR-type" evidence="3">
    <location>
        <begin position="6"/>
        <end position="66"/>
    </location>
</feature>
<feature type="DNA-binding region" description="H-T-H motif" evidence="2">
    <location>
        <begin position="29"/>
        <end position="48"/>
    </location>
</feature>